<dbReference type="RefSeq" id="WP_134432897.1">
    <property type="nucleotide sequence ID" value="NZ_SOGQ01000086.1"/>
</dbReference>
<accession>A0ABY2ITM7</accession>
<dbReference type="InterPro" id="IPR039315">
    <property type="entry name" value="CheW"/>
</dbReference>
<dbReference type="PROSITE" id="PS50851">
    <property type="entry name" value="CHEW"/>
    <property type="match status" value="1"/>
</dbReference>
<dbReference type="PANTHER" id="PTHR22617:SF23">
    <property type="entry name" value="CHEMOTAXIS PROTEIN CHEW"/>
    <property type="match status" value="1"/>
</dbReference>
<sequence>MTSVHAVLLPVGPDLFAVPIDRVREVVAAPPLTRLVTAPRLVLGLFNLRGQIVPLLDTAALLGLPVIDAVAFAVVLQTRHGLLGLAVTGFPRRAMLDGLIGPSELVGTAGTFRVGERVAVLLDPDTLLAAERFGRAPSSEIVAPSRVDA</sequence>
<proteinExistence type="predicted"/>
<comment type="caution">
    <text evidence="2">The sequence shown here is derived from an EMBL/GenBank/DDBJ whole genome shotgun (WGS) entry which is preliminary data.</text>
</comment>
<dbReference type="InterPro" id="IPR036061">
    <property type="entry name" value="CheW-like_dom_sf"/>
</dbReference>
<evidence type="ECO:0000313" key="2">
    <source>
        <dbReference type="EMBL" id="TFC94292.1"/>
    </source>
</evidence>
<dbReference type="EMBL" id="SOGQ01000086">
    <property type="protein sequence ID" value="TFC94292.1"/>
    <property type="molecule type" value="Genomic_DNA"/>
</dbReference>
<organism evidence="2 3">
    <name type="scientific">Cryobacterium sinapicolor</name>
    <dbReference type="NCBI Taxonomy" id="1259236"/>
    <lineage>
        <taxon>Bacteria</taxon>
        <taxon>Bacillati</taxon>
        <taxon>Actinomycetota</taxon>
        <taxon>Actinomycetes</taxon>
        <taxon>Micrococcales</taxon>
        <taxon>Microbacteriaceae</taxon>
        <taxon>Cryobacterium</taxon>
    </lineage>
</organism>
<dbReference type="SMART" id="SM00260">
    <property type="entry name" value="CheW"/>
    <property type="match status" value="1"/>
</dbReference>
<dbReference type="PANTHER" id="PTHR22617">
    <property type="entry name" value="CHEMOTAXIS SENSOR HISTIDINE KINASE-RELATED"/>
    <property type="match status" value="1"/>
</dbReference>
<gene>
    <name evidence="2" type="ORF">E3T28_15275</name>
</gene>
<dbReference type="Proteomes" id="UP000297853">
    <property type="component" value="Unassembled WGS sequence"/>
</dbReference>
<evidence type="ECO:0000259" key="1">
    <source>
        <dbReference type="PROSITE" id="PS50851"/>
    </source>
</evidence>
<evidence type="ECO:0000313" key="3">
    <source>
        <dbReference type="Proteomes" id="UP000297853"/>
    </source>
</evidence>
<keyword evidence="3" id="KW-1185">Reference proteome</keyword>
<reference evidence="2 3" key="1">
    <citation type="submission" date="2019-03" db="EMBL/GenBank/DDBJ databases">
        <title>Genomics of glacier-inhabiting Cryobacterium strains.</title>
        <authorList>
            <person name="Liu Q."/>
            <person name="Xin Y.-H."/>
        </authorList>
    </citation>
    <scope>NUCLEOTIDE SEQUENCE [LARGE SCALE GENOMIC DNA]</scope>
    <source>
        <strain evidence="2 3">TMT1-23-1</strain>
    </source>
</reference>
<dbReference type="Gene3D" id="2.40.50.180">
    <property type="entry name" value="CheA-289, Domain 4"/>
    <property type="match status" value="1"/>
</dbReference>
<feature type="domain" description="CheW-like" evidence="1">
    <location>
        <begin position="3"/>
        <end position="133"/>
    </location>
</feature>
<name>A0ABY2ITM7_9MICO</name>
<dbReference type="Pfam" id="PF01584">
    <property type="entry name" value="CheW"/>
    <property type="match status" value="1"/>
</dbReference>
<dbReference type="SUPFAM" id="SSF50341">
    <property type="entry name" value="CheW-like"/>
    <property type="match status" value="1"/>
</dbReference>
<dbReference type="InterPro" id="IPR002545">
    <property type="entry name" value="CheW-lke_dom"/>
</dbReference>
<protein>
    <submittedName>
        <fullName evidence="2">Chemotaxis protein CheW</fullName>
    </submittedName>
</protein>